<proteinExistence type="predicted"/>
<name>A0A7V6PBD3_9HYPH</name>
<dbReference type="Proteomes" id="UP000551563">
    <property type="component" value="Unassembled WGS sequence"/>
</dbReference>
<reference evidence="1 2" key="1">
    <citation type="journal article" date="2020" name="Biotechnol. Biofuels">
        <title>New insights from the biogas microbiome by comprehensive genome-resolved metagenomics of nearly 1600 species originating from multiple anaerobic digesters.</title>
        <authorList>
            <person name="Campanaro S."/>
            <person name="Treu L."/>
            <person name="Rodriguez-R L.M."/>
            <person name="Kovalovszki A."/>
            <person name="Ziels R.M."/>
            <person name="Maus I."/>
            <person name="Zhu X."/>
            <person name="Kougias P.G."/>
            <person name="Basile A."/>
            <person name="Luo G."/>
            <person name="Schluter A."/>
            <person name="Konstantinidis K.T."/>
            <person name="Angelidaki I."/>
        </authorList>
    </citation>
    <scope>NUCLEOTIDE SEQUENCE [LARGE SCALE GENOMIC DNA]</scope>
    <source>
        <strain evidence="1">AS04akNAM_66</strain>
    </source>
</reference>
<evidence type="ECO:0000313" key="1">
    <source>
        <dbReference type="EMBL" id="HHV67892.1"/>
    </source>
</evidence>
<accession>A0A7V6PBD3</accession>
<organism evidence="1 2">
    <name type="scientific">Brucella intermedia</name>
    <dbReference type="NCBI Taxonomy" id="94625"/>
    <lineage>
        <taxon>Bacteria</taxon>
        <taxon>Pseudomonadati</taxon>
        <taxon>Pseudomonadota</taxon>
        <taxon>Alphaproteobacteria</taxon>
        <taxon>Hyphomicrobiales</taxon>
        <taxon>Brucellaceae</taxon>
        <taxon>Brucella/Ochrobactrum group</taxon>
        <taxon>Brucella</taxon>
    </lineage>
</organism>
<protein>
    <submittedName>
        <fullName evidence="1">Uncharacterized protein</fullName>
    </submittedName>
</protein>
<comment type="caution">
    <text evidence="1">The sequence shown here is derived from an EMBL/GenBank/DDBJ whole genome shotgun (WGS) entry which is preliminary data.</text>
</comment>
<dbReference type="AlphaFoldDB" id="A0A7V6PBD3"/>
<evidence type="ECO:0000313" key="2">
    <source>
        <dbReference type="Proteomes" id="UP000551563"/>
    </source>
</evidence>
<sequence>MQRFPNMPINWDVIVGAYIRIYFSTFPLSRQRMQGPMQIFALPMQTLHERSLKESFRYKESPPMQGDHIK</sequence>
<dbReference type="RefSeq" id="WP_100648693.1">
    <property type="nucleotide sequence ID" value="NZ_CP122439.1"/>
</dbReference>
<dbReference type="EMBL" id="DUMN01000287">
    <property type="protein sequence ID" value="HHV67892.1"/>
    <property type="molecule type" value="Genomic_DNA"/>
</dbReference>
<gene>
    <name evidence="1" type="ORF">GXX48_09665</name>
</gene>